<sequence>MRLIQYLLLSTTLLISALYGEETQSSSQLWNTTTAYLPLSKQINTRVEAQMRTTIKSRKLVHKHIEFEVVSPILPFVSFGAGYRQSDFTSEFKDRKDHMPFLTLTTGFSKQGWGLTYKGRAEYLFLEKLRSQDVHLYRHKLSVDIPVNMGRSKVQTFLSSELFFIEGKILTENRFKIGIRELVNKKILGDFFYQLRTVKSASMTWDNYHDIGIYTTILF</sequence>
<name>A0A2A4X5V5_UNCAE</name>
<proteinExistence type="predicted"/>
<gene>
    <name evidence="1" type="ORF">COB21_01740</name>
</gene>
<protein>
    <recommendedName>
        <fullName evidence="3">DUF2490 domain-containing protein</fullName>
    </recommendedName>
</protein>
<comment type="caution">
    <text evidence="1">The sequence shown here is derived from an EMBL/GenBank/DDBJ whole genome shotgun (WGS) entry which is preliminary data.</text>
</comment>
<dbReference type="EMBL" id="NVUK01000009">
    <property type="protein sequence ID" value="PCI78042.1"/>
    <property type="molecule type" value="Genomic_DNA"/>
</dbReference>
<evidence type="ECO:0000313" key="2">
    <source>
        <dbReference type="Proteomes" id="UP000218775"/>
    </source>
</evidence>
<dbReference type="Pfam" id="PF10677">
    <property type="entry name" value="DUF2490"/>
    <property type="match status" value="1"/>
</dbReference>
<evidence type="ECO:0000313" key="1">
    <source>
        <dbReference type="EMBL" id="PCI78042.1"/>
    </source>
</evidence>
<dbReference type="Proteomes" id="UP000218775">
    <property type="component" value="Unassembled WGS sequence"/>
</dbReference>
<dbReference type="InterPro" id="IPR019619">
    <property type="entry name" value="DUF2490"/>
</dbReference>
<reference evidence="2" key="1">
    <citation type="submission" date="2017-08" db="EMBL/GenBank/DDBJ databases">
        <title>A dynamic microbial community with high functional redundancy inhabits the cold, oxic subseafloor aquifer.</title>
        <authorList>
            <person name="Tully B.J."/>
            <person name="Wheat C.G."/>
            <person name="Glazer B.T."/>
            <person name="Huber J.A."/>
        </authorList>
    </citation>
    <scope>NUCLEOTIDE SEQUENCE [LARGE SCALE GENOMIC DNA]</scope>
</reference>
<dbReference type="AlphaFoldDB" id="A0A2A4X5V5"/>
<evidence type="ECO:0008006" key="3">
    <source>
        <dbReference type="Google" id="ProtNLM"/>
    </source>
</evidence>
<accession>A0A2A4X5V5</accession>
<organism evidence="1 2">
    <name type="scientific">Aerophobetes bacterium</name>
    <dbReference type="NCBI Taxonomy" id="2030807"/>
    <lineage>
        <taxon>Bacteria</taxon>
        <taxon>Candidatus Aerophobota</taxon>
    </lineage>
</organism>